<dbReference type="EMBL" id="QXGE01003823">
    <property type="protein sequence ID" value="KAE9273156.1"/>
    <property type="molecule type" value="Genomic_DNA"/>
</dbReference>
<feature type="chain" id="PRO_5036163698" description="Secreted protein" evidence="1">
    <location>
        <begin position="26"/>
        <end position="67"/>
    </location>
</feature>
<evidence type="ECO:0000313" key="3">
    <source>
        <dbReference type="EMBL" id="KAE9159952.1"/>
    </source>
</evidence>
<keyword evidence="1" id="KW-0732">Signal</keyword>
<dbReference type="Proteomes" id="UP000440367">
    <property type="component" value="Unassembled WGS sequence"/>
</dbReference>
<dbReference type="Proteomes" id="UP000486351">
    <property type="component" value="Unassembled WGS sequence"/>
</dbReference>
<evidence type="ECO:0000313" key="2">
    <source>
        <dbReference type="EMBL" id="KAE8933682.1"/>
    </source>
</evidence>
<organism evidence="2 6">
    <name type="scientific">Phytophthora fragariae</name>
    <dbReference type="NCBI Taxonomy" id="53985"/>
    <lineage>
        <taxon>Eukaryota</taxon>
        <taxon>Sar</taxon>
        <taxon>Stramenopiles</taxon>
        <taxon>Oomycota</taxon>
        <taxon>Peronosporomycetes</taxon>
        <taxon>Peronosporales</taxon>
        <taxon>Peronosporaceae</taxon>
        <taxon>Phytophthora</taxon>
    </lineage>
</organism>
<feature type="signal peptide" evidence="1">
    <location>
        <begin position="1"/>
        <end position="25"/>
    </location>
</feature>
<protein>
    <recommendedName>
        <fullName evidence="10">Secreted protein</fullName>
    </recommendedName>
</protein>
<name>A0A6A3EJJ9_9STRA</name>
<evidence type="ECO:0000313" key="5">
    <source>
        <dbReference type="EMBL" id="KAE9273156.1"/>
    </source>
</evidence>
<comment type="caution">
    <text evidence="2">The sequence shown here is derived from an EMBL/GenBank/DDBJ whole genome shotgun (WGS) entry which is preliminary data.</text>
</comment>
<evidence type="ECO:0000313" key="4">
    <source>
        <dbReference type="EMBL" id="KAE9266956.1"/>
    </source>
</evidence>
<evidence type="ECO:0000256" key="1">
    <source>
        <dbReference type="SAM" id="SignalP"/>
    </source>
</evidence>
<sequence length="67" mass="7134">MTSMIFSLSCLLCMYLMSRLIGGCARIGGQLTRLTPPGNTSPSSMLLAGLWTIHRVASVRFGGITVS</sequence>
<proteinExistence type="predicted"/>
<dbReference type="AlphaFoldDB" id="A0A6A3EJJ9"/>
<accession>A0A6A3EJJ9</accession>
<gene>
    <name evidence="5" type="ORF">PF001_g27629</name>
    <name evidence="3" type="ORF">PF002_g32741</name>
    <name evidence="4" type="ORF">PF008_g31478</name>
    <name evidence="2" type="ORF">PF009_g16323</name>
</gene>
<dbReference type="EMBL" id="QXFY01007079">
    <property type="protein sequence ID" value="KAE9266956.1"/>
    <property type="molecule type" value="Genomic_DNA"/>
</dbReference>
<reference evidence="6 7" key="1">
    <citation type="submission" date="2018-08" db="EMBL/GenBank/DDBJ databases">
        <title>Genomic investigation of the strawberry pathogen Phytophthora fragariae indicates pathogenicity is determined by transcriptional variation in three key races.</title>
        <authorList>
            <person name="Adams T.M."/>
            <person name="Armitage A.D."/>
            <person name="Sobczyk M.K."/>
            <person name="Bates H.J."/>
            <person name="Dunwell J.M."/>
            <person name="Nellist C.F."/>
            <person name="Harrison R.J."/>
        </authorList>
    </citation>
    <scope>NUCLEOTIDE SEQUENCE [LARGE SCALE GENOMIC DNA]</scope>
    <source>
        <strain evidence="5 7">A4</strain>
        <strain evidence="3 8">BC-1</strain>
        <strain evidence="4 9">NOV-77</strain>
        <strain evidence="2 6">NOV-9</strain>
    </source>
</reference>
<evidence type="ECO:0008006" key="10">
    <source>
        <dbReference type="Google" id="ProtNLM"/>
    </source>
</evidence>
<dbReference type="Proteomes" id="UP000437068">
    <property type="component" value="Unassembled WGS sequence"/>
</dbReference>
<evidence type="ECO:0000313" key="6">
    <source>
        <dbReference type="Proteomes" id="UP000429523"/>
    </source>
</evidence>
<evidence type="ECO:0000313" key="9">
    <source>
        <dbReference type="Proteomes" id="UP000486351"/>
    </source>
</evidence>
<evidence type="ECO:0000313" key="8">
    <source>
        <dbReference type="Proteomes" id="UP000440367"/>
    </source>
</evidence>
<dbReference type="Proteomes" id="UP000429523">
    <property type="component" value="Unassembled WGS sequence"/>
</dbReference>
<dbReference type="EMBL" id="QXGF01000988">
    <property type="protein sequence ID" value="KAE8933682.1"/>
    <property type="molecule type" value="Genomic_DNA"/>
</dbReference>
<dbReference type="EMBL" id="QXGD01007962">
    <property type="protein sequence ID" value="KAE9159952.1"/>
    <property type="molecule type" value="Genomic_DNA"/>
</dbReference>
<evidence type="ECO:0000313" key="7">
    <source>
        <dbReference type="Proteomes" id="UP000437068"/>
    </source>
</evidence>